<proteinExistence type="predicted"/>
<dbReference type="AlphaFoldDB" id="A0A1F5ZM22"/>
<reference evidence="2 3" key="1">
    <citation type="journal article" date="2016" name="Nat. Commun.">
        <title>Thousands of microbial genomes shed light on interconnected biogeochemical processes in an aquifer system.</title>
        <authorList>
            <person name="Anantharaman K."/>
            <person name="Brown C.T."/>
            <person name="Hug L.A."/>
            <person name="Sharon I."/>
            <person name="Castelle C.J."/>
            <person name="Probst A.J."/>
            <person name="Thomas B.C."/>
            <person name="Singh A."/>
            <person name="Wilkins M.J."/>
            <person name="Karaoz U."/>
            <person name="Brodie E.L."/>
            <person name="Williams K.H."/>
            <person name="Hubbard S.S."/>
            <person name="Banfield J.F."/>
        </authorList>
    </citation>
    <scope>NUCLEOTIDE SEQUENCE [LARGE SCALE GENOMIC DNA]</scope>
</reference>
<protein>
    <submittedName>
        <fullName evidence="2">Uncharacterized protein</fullName>
    </submittedName>
</protein>
<evidence type="ECO:0000313" key="2">
    <source>
        <dbReference type="EMBL" id="OGG13520.1"/>
    </source>
</evidence>
<feature type="region of interest" description="Disordered" evidence="1">
    <location>
        <begin position="82"/>
        <end position="113"/>
    </location>
</feature>
<sequence length="113" mass="12884">MERRGMSIAPDELEEKINALLQNEQIPLRLRKAMAREAIAWFYDGGATTNMIRNGWQSMQIQEGVTLYVVDNGRVFLEITDDDGSRRSFSPLPHDSLGHSLAHQEWVPESELT</sequence>
<gene>
    <name evidence="2" type="ORF">A2875_03320</name>
</gene>
<name>A0A1F5ZM22_9BACT</name>
<dbReference type="EMBL" id="MFJJ01000045">
    <property type="protein sequence ID" value="OGG13520.1"/>
    <property type="molecule type" value="Genomic_DNA"/>
</dbReference>
<accession>A0A1F5ZM22</accession>
<evidence type="ECO:0000256" key="1">
    <source>
        <dbReference type="SAM" id="MobiDB-lite"/>
    </source>
</evidence>
<organism evidence="2 3">
    <name type="scientific">Candidatus Gottesmanbacteria bacterium RIFCSPHIGHO2_01_FULL_46_14</name>
    <dbReference type="NCBI Taxonomy" id="1798380"/>
    <lineage>
        <taxon>Bacteria</taxon>
        <taxon>Candidatus Gottesmaniibacteriota</taxon>
    </lineage>
</organism>
<dbReference type="Proteomes" id="UP000177416">
    <property type="component" value="Unassembled WGS sequence"/>
</dbReference>
<comment type="caution">
    <text evidence="2">The sequence shown here is derived from an EMBL/GenBank/DDBJ whole genome shotgun (WGS) entry which is preliminary data.</text>
</comment>
<evidence type="ECO:0000313" key="3">
    <source>
        <dbReference type="Proteomes" id="UP000177416"/>
    </source>
</evidence>